<name>H2C592_9CREN</name>
<reference evidence="1 2" key="1">
    <citation type="submission" date="2012-01" db="EMBL/GenBank/DDBJ databases">
        <title>Improved High-Quality Draft sequence of Metallosphaera yellowstonensis MK1.</title>
        <authorList>
            <consortium name="US DOE Joint Genome Institute"/>
            <person name="Lucas S."/>
            <person name="Han J."/>
            <person name="Cheng J.-F."/>
            <person name="Goodwin L."/>
            <person name="Pitluck S."/>
            <person name="Peters L."/>
            <person name="Teshima H."/>
            <person name="Detter J.C."/>
            <person name="Han C."/>
            <person name="Tapia R."/>
            <person name="Land M."/>
            <person name="Hauser L."/>
            <person name="Kyrpides N."/>
            <person name="Kozubal M."/>
            <person name="Macur R.E."/>
            <person name="Jay Z."/>
            <person name="Inskeep W."/>
            <person name="Woyke T."/>
        </authorList>
    </citation>
    <scope>NUCLEOTIDE SEQUENCE [LARGE SCALE GENOMIC DNA]</scope>
    <source>
        <strain evidence="1 2">MK1</strain>
    </source>
</reference>
<dbReference type="HOGENOM" id="CLU_2646004_0_0_2"/>
<organism evidence="1 2">
    <name type="scientific">Metallosphaera yellowstonensis MK1</name>
    <dbReference type="NCBI Taxonomy" id="671065"/>
    <lineage>
        <taxon>Archaea</taxon>
        <taxon>Thermoproteota</taxon>
        <taxon>Thermoprotei</taxon>
        <taxon>Sulfolobales</taxon>
        <taxon>Sulfolobaceae</taxon>
        <taxon>Metallosphaera</taxon>
    </lineage>
</organism>
<dbReference type="eggNOG" id="arCOG08539">
    <property type="taxonomic scope" value="Archaea"/>
</dbReference>
<dbReference type="AlphaFoldDB" id="H2C592"/>
<dbReference type="EMBL" id="JH597768">
    <property type="protein sequence ID" value="EHP68969.1"/>
    <property type="molecule type" value="Genomic_DNA"/>
</dbReference>
<protein>
    <submittedName>
        <fullName evidence="1">Uncharacterized protein</fullName>
    </submittedName>
</protein>
<dbReference type="STRING" id="671065.MetMK1DRAFT_00017150"/>
<dbReference type="Proteomes" id="UP000003980">
    <property type="component" value="Unassembled WGS sequence"/>
</dbReference>
<evidence type="ECO:0000313" key="1">
    <source>
        <dbReference type="EMBL" id="EHP68969.1"/>
    </source>
</evidence>
<sequence length="76" mass="8343">MMLSVVGLWVGRGICVESGRYFLGDTTYHHHSRKLREDALKMYSNGVGMRAISRVLNIPLGCSLGLSVMVGGSMRN</sequence>
<proteinExistence type="predicted"/>
<gene>
    <name evidence="1" type="ORF">MetMK1DRAFT_00017150</name>
</gene>
<evidence type="ECO:0000313" key="2">
    <source>
        <dbReference type="Proteomes" id="UP000003980"/>
    </source>
</evidence>
<keyword evidence="2" id="KW-1185">Reference proteome</keyword>
<accession>H2C592</accession>